<dbReference type="InterPro" id="IPR001304">
    <property type="entry name" value="C-type_lectin-like"/>
</dbReference>
<dbReference type="Pfam" id="PF00059">
    <property type="entry name" value="Lectin_C"/>
    <property type="match status" value="2"/>
</dbReference>
<dbReference type="InterPro" id="IPR016187">
    <property type="entry name" value="CTDL_fold"/>
</dbReference>
<dbReference type="PROSITE" id="PS50041">
    <property type="entry name" value="C_TYPE_LECTIN_2"/>
    <property type="match status" value="2"/>
</dbReference>
<sequence length="376" mass="42946">MFKVLMSPAVGRVIHKGRGSKTSSDISTWQWCQPDQAYYSIARGKCILIKSLHSQVTSSCPVGWTQHGDSCYHFSHDKESWGDAFTFCKILGGYLAEIGTEGESKYIENQVNMFNEKHWIGASDVLVEGEYLWMTSMTNVSYSNWGPGQPDNSGTNENCVEVWTSRQWNDGPCSNPARYICESELRSGCEGSILMSQQVLRYHRRNGTYKHTLGFKARKQIVHIEMARPQLSARSKGRLASKMLMKGVAENRISRMQRVIGFVSNIDGAIGEGQHIFCKILGGHLIEINTVSEEKYIVDQVNRLNDRFWVGASDVLVEGEFMWMTSMAQVMYANWYPGQPDNHIRNENCVEIWYNKYWNDRTCSDLSQYICESELR</sequence>
<accession>A0AAE0VKJ6</accession>
<keyword evidence="4" id="KW-1185">Reference proteome</keyword>
<reference evidence="3" key="1">
    <citation type="journal article" date="2021" name="Genome Biol. Evol.">
        <title>A High-Quality Reference Genome for a Parasitic Bivalve with Doubly Uniparental Inheritance (Bivalvia: Unionida).</title>
        <authorList>
            <person name="Smith C.H."/>
        </authorList>
    </citation>
    <scope>NUCLEOTIDE SEQUENCE</scope>
    <source>
        <strain evidence="3">CHS0354</strain>
    </source>
</reference>
<dbReference type="SMART" id="SM00034">
    <property type="entry name" value="CLECT"/>
    <property type="match status" value="2"/>
</dbReference>
<gene>
    <name evidence="3" type="ORF">CHS0354_016170</name>
</gene>
<comment type="caution">
    <text evidence="3">The sequence shown here is derived from an EMBL/GenBank/DDBJ whole genome shotgun (WGS) entry which is preliminary data.</text>
</comment>
<dbReference type="PROSITE" id="PS00615">
    <property type="entry name" value="C_TYPE_LECTIN_1"/>
    <property type="match status" value="2"/>
</dbReference>
<organism evidence="3 4">
    <name type="scientific">Potamilus streckersoni</name>
    <dbReference type="NCBI Taxonomy" id="2493646"/>
    <lineage>
        <taxon>Eukaryota</taxon>
        <taxon>Metazoa</taxon>
        <taxon>Spiralia</taxon>
        <taxon>Lophotrochozoa</taxon>
        <taxon>Mollusca</taxon>
        <taxon>Bivalvia</taxon>
        <taxon>Autobranchia</taxon>
        <taxon>Heteroconchia</taxon>
        <taxon>Palaeoheterodonta</taxon>
        <taxon>Unionida</taxon>
        <taxon>Unionoidea</taxon>
        <taxon>Unionidae</taxon>
        <taxon>Ambleminae</taxon>
        <taxon>Lampsilini</taxon>
        <taxon>Potamilus</taxon>
    </lineage>
</organism>
<dbReference type="PANTHER" id="PTHR22803">
    <property type="entry name" value="MANNOSE, PHOSPHOLIPASE, LECTIN RECEPTOR RELATED"/>
    <property type="match status" value="1"/>
</dbReference>
<evidence type="ECO:0000256" key="1">
    <source>
        <dbReference type="ARBA" id="ARBA00023157"/>
    </source>
</evidence>
<reference evidence="3" key="3">
    <citation type="submission" date="2023-05" db="EMBL/GenBank/DDBJ databases">
        <authorList>
            <person name="Smith C.H."/>
        </authorList>
    </citation>
    <scope>NUCLEOTIDE SEQUENCE</scope>
    <source>
        <strain evidence="3">CHS0354</strain>
        <tissue evidence="3">Mantle</tissue>
    </source>
</reference>
<feature type="domain" description="C-type lectin" evidence="2">
    <location>
        <begin position="67"/>
        <end position="182"/>
    </location>
</feature>
<proteinExistence type="predicted"/>
<protein>
    <recommendedName>
        <fullName evidence="2">C-type lectin domain-containing protein</fullName>
    </recommendedName>
</protein>
<name>A0AAE0VKJ6_9BIVA</name>
<keyword evidence="1" id="KW-1015">Disulfide bond</keyword>
<evidence type="ECO:0000313" key="4">
    <source>
        <dbReference type="Proteomes" id="UP001195483"/>
    </source>
</evidence>
<dbReference type="InterPro" id="IPR016186">
    <property type="entry name" value="C-type_lectin-like/link_sf"/>
</dbReference>
<dbReference type="EMBL" id="JAEAOA010001006">
    <property type="protein sequence ID" value="KAK3581324.1"/>
    <property type="molecule type" value="Genomic_DNA"/>
</dbReference>
<dbReference type="SUPFAM" id="SSF56436">
    <property type="entry name" value="C-type lectin-like"/>
    <property type="match status" value="2"/>
</dbReference>
<evidence type="ECO:0000259" key="2">
    <source>
        <dbReference type="PROSITE" id="PS50041"/>
    </source>
</evidence>
<dbReference type="InterPro" id="IPR018378">
    <property type="entry name" value="C-type_lectin_CS"/>
</dbReference>
<dbReference type="AlphaFoldDB" id="A0AAE0VKJ6"/>
<dbReference type="InterPro" id="IPR050111">
    <property type="entry name" value="C-type_lectin/snaclec_domain"/>
</dbReference>
<feature type="domain" description="C-type lectin" evidence="2">
    <location>
        <begin position="277"/>
        <end position="372"/>
    </location>
</feature>
<reference evidence="3" key="2">
    <citation type="journal article" date="2021" name="Genome Biol. Evol.">
        <title>Developing a high-quality reference genome for a parasitic bivalve with doubly uniparental inheritance (Bivalvia: Unionida).</title>
        <authorList>
            <person name="Smith C.H."/>
        </authorList>
    </citation>
    <scope>NUCLEOTIDE SEQUENCE</scope>
    <source>
        <strain evidence="3">CHS0354</strain>
        <tissue evidence="3">Mantle</tissue>
    </source>
</reference>
<dbReference type="Proteomes" id="UP001195483">
    <property type="component" value="Unassembled WGS sequence"/>
</dbReference>
<evidence type="ECO:0000313" key="3">
    <source>
        <dbReference type="EMBL" id="KAK3581324.1"/>
    </source>
</evidence>
<dbReference type="Gene3D" id="3.10.100.10">
    <property type="entry name" value="Mannose-Binding Protein A, subunit A"/>
    <property type="match status" value="2"/>
</dbReference>